<gene>
    <name evidence="1" type="ORF">N7U66_09990</name>
</gene>
<name>A0A9E8N0R0_9FLAO</name>
<dbReference type="AlphaFoldDB" id="A0A9E8N0R0"/>
<evidence type="ECO:0000313" key="2">
    <source>
        <dbReference type="Proteomes" id="UP001164705"/>
    </source>
</evidence>
<dbReference type="RefSeq" id="WP_267678355.1">
    <property type="nucleotide sequence ID" value="NZ_CP113088.1"/>
</dbReference>
<dbReference type="KEGG" id="lnu:N7U66_09990"/>
<accession>A0A9E8N0R0</accession>
<proteinExistence type="predicted"/>
<sequence>MPTFKNGYKGWMDSIIKVKLKKNLVNQPSYNVLGLDSTNSKNVDVSLRAMIQYYETNFKKIILEPCDFETSIFEESSCRESKKDKVFKEEVIIKYRNTNIVNNLKKDTLSKIAIIYGADHFTGIKEQLLSIGYN</sequence>
<organism evidence="1 2">
    <name type="scientific">Lacinutrix neustonica</name>
    <dbReference type="NCBI Taxonomy" id="2980107"/>
    <lineage>
        <taxon>Bacteria</taxon>
        <taxon>Pseudomonadati</taxon>
        <taxon>Bacteroidota</taxon>
        <taxon>Flavobacteriia</taxon>
        <taxon>Flavobacteriales</taxon>
        <taxon>Flavobacteriaceae</taxon>
        <taxon>Lacinutrix</taxon>
    </lineage>
</organism>
<keyword evidence="2" id="KW-1185">Reference proteome</keyword>
<dbReference type="Proteomes" id="UP001164705">
    <property type="component" value="Chromosome"/>
</dbReference>
<protein>
    <submittedName>
        <fullName evidence="1">Uncharacterized protein</fullName>
    </submittedName>
</protein>
<reference evidence="1" key="1">
    <citation type="submission" date="2022-11" db="EMBL/GenBank/DDBJ databases">
        <title>Lacinutrix neustonica HL-RS19T sp. nov., isolated from the surface microlayer sample of brackish Lake Shihwa.</title>
        <authorList>
            <person name="Choi J.Y."/>
            <person name="Hwang C.Y."/>
        </authorList>
    </citation>
    <scope>NUCLEOTIDE SEQUENCE</scope>
    <source>
        <strain evidence="1">HL-RS19</strain>
    </source>
</reference>
<dbReference type="EMBL" id="CP113088">
    <property type="protein sequence ID" value="WAC03720.1"/>
    <property type="molecule type" value="Genomic_DNA"/>
</dbReference>
<evidence type="ECO:0000313" key="1">
    <source>
        <dbReference type="EMBL" id="WAC03720.1"/>
    </source>
</evidence>